<proteinExistence type="predicted"/>
<evidence type="ECO:0000313" key="2">
    <source>
        <dbReference type="EMBL" id="TYK47044.1"/>
    </source>
</evidence>
<feature type="compositionally biased region" description="Low complexity" evidence="1">
    <location>
        <begin position="189"/>
        <end position="198"/>
    </location>
</feature>
<feature type="region of interest" description="Disordered" evidence="1">
    <location>
        <begin position="186"/>
        <end position="213"/>
    </location>
</feature>
<dbReference type="RefSeq" id="WP_148763164.1">
    <property type="nucleotide sequence ID" value="NZ_VSRQ01000005.1"/>
</dbReference>
<dbReference type="Proteomes" id="UP000323505">
    <property type="component" value="Unassembled WGS sequence"/>
</dbReference>
<dbReference type="EMBL" id="VSRQ01000005">
    <property type="protein sequence ID" value="TYK47044.1"/>
    <property type="molecule type" value="Genomic_DNA"/>
</dbReference>
<dbReference type="AlphaFoldDB" id="A0A5D3FG98"/>
<comment type="caution">
    <text evidence="2">The sequence shown here is derived from an EMBL/GenBank/DDBJ whole genome shotgun (WGS) entry which is preliminary data.</text>
</comment>
<gene>
    <name evidence="2" type="ORF">FXF68_24870</name>
</gene>
<sequence>MVFQANTTTQPVLDAIKAHSTAPDTVRAINEAKDFTVTFTYSALPPATTLTNVLGWTFAGLYGKKSTTDPFALIAQTPDIASLSEWAGALESTQVEVWLNSAEIGTSSARLITTGLHEFELHVLPFYRFHTALKGIGGESEKIGTLTKQVKEGDFSATTQHQSPALRANQVLAVISFASGLVAERMRPSSESSTSPSASKRKKPAPDMETTSLEYNVLIRTREDVLGEDSEKLAPIKKLYDPHLATLNTKYGKDVVDYVVEQFEMD</sequence>
<evidence type="ECO:0000313" key="3">
    <source>
        <dbReference type="Proteomes" id="UP000323505"/>
    </source>
</evidence>
<protein>
    <submittedName>
        <fullName evidence="2">Uncharacterized protein</fullName>
    </submittedName>
</protein>
<evidence type="ECO:0000256" key="1">
    <source>
        <dbReference type="SAM" id="MobiDB-lite"/>
    </source>
</evidence>
<organism evidence="2 3">
    <name type="scientific">Actinomadura decatromicini</name>
    <dbReference type="NCBI Taxonomy" id="2604572"/>
    <lineage>
        <taxon>Bacteria</taxon>
        <taxon>Bacillati</taxon>
        <taxon>Actinomycetota</taxon>
        <taxon>Actinomycetes</taxon>
        <taxon>Streptosporangiales</taxon>
        <taxon>Thermomonosporaceae</taxon>
        <taxon>Actinomadura</taxon>
    </lineage>
</organism>
<accession>A0A5D3FG98</accession>
<keyword evidence="3" id="KW-1185">Reference proteome</keyword>
<reference evidence="2 3" key="1">
    <citation type="submission" date="2019-08" db="EMBL/GenBank/DDBJ databases">
        <title>Actinomadura sp. nov. CYP1-5 isolated from mountain soil.</title>
        <authorList>
            <person name="Songsumanus A."/>
            <person name="Kuncharoen N."/>
            <person name="Kudo T."/>
            <person name="Yuki M."/>
            <person name="Igarashi Y."/>
            <person name="Tanasupawat S."/>
        </authorList>
    </citation>
    <scope>NUCLEOTIDE SEQUENCE [LARGE SCALE GENOMIC DNA]</scope>
    <source>
        <strain evidence="2 3">CYP1-5</strain>
    </source>
</reference>
<name>A0A5D3FG98_9ACTN</name>